<keyword evidence="1" id="KW-1133">Transmembrane helix</keyword>
<proteinExistence type="predicted"/>
<comment type="caution">
    <text evidence="2">The sequence shown here is derived from an EMBL/GenBank/DDBJ whole genome shotgun (WGS) entry which is preliminary data.</text>
</comment>
<keyword evidence="1" id="KW-0472">Membrane</keyword>
<dbReference type="Pfam" id="PF13630">
    <property type="entry name" value="SdpI"/>
    <property type="match status" value="1"/>
</dbReference>
<dbReference type="Proteomes" id="UP000319094">
    <property type="component" value="Unassembled WGS sequence"/>
</dbReference>
<name>A0A542Y9Q2_9MICO</name>
<dbReference type="InterPro" id="IPR025962">
    <property type="entry name" value="SdpI/YhfL"/>
</dbReference>
<organism evidence="2 3">
    <name type="scientific">Leucobacter komagatae</name>
    <dbReference type="NCBI Taxonomy" id="55969"/>
    <lineage>
        <taxon>Bacteria</taxon>
        <taxon>Bacillati</taxon>
        <taxon>Actinomycetota</taxon>
        <taxon>Actinomycetes</taxon>
        <taxon>Micrococcales</taxon>
        <taxon>Microbacteriaceae</taxon>
        <taxon>Leucobacter</taxon>
    </lineage>
</organism>
<protein>
    <submittedName>
        <fullName evidence="2">SdpI/YhfL family protein</fullName>
    </submittedName>
</protein>
<feature type="transmembrane region" description="Helical" evidence="1">
    <location>
        <begin position="80"/>
        <end position="98"/>
    </location>
</feature>
<dbReference type="AlphaFoldDB" id="A0A542Y9Q2"/>
<keyword evidence="3" id="KW-1185">Reference proteome</keyword>
<dbReference type="EMBL" id="VFON01000001">
    <property type="protein sequence ID" value="TQL44818.1"/>
    <property type="molecule type" value="Genomic_DNA"/>
</dbReference>
<reference evidence="2 3" key="1">
    <citation type="submission" date="2019-06" db="EMBL/GenBank/DDBJ databases">
        <title>Sequencing the genomes of 1000 actinobacteria strains.</title>
        <authorList>
            <person name="Klenk H.-P."/>
        </authorList>
    </citation>
    <scope>NUCLEOTIDE SEQUENCE [LARGE SCALE GENOMIC DNA]</scope>
    <source>
        <strain evidence="2 3">DSM 8803</strain>
    </source>
</reference>
<gene>
    <name evidence="2" type="ORF">FB468_2889</name>
</gene>
<evidence type="ECO:0000313" key="3">
    <source>
        <dbReference type="Proteomes" id="UP000319094"/>
    </source>
</evidence>
<evidence type="ECO:0000256" key="1">
    <source>
        <dbReference type="SAM" id="Phobius"/>
    </source>
</evidence>
<sequence length="122" mass="13262">MLTGVLFIVVSVTLLIVGLLVRAAKIKPNDFFGLRTRATARSEAAWYAGNRKTAPFMLSLAVLWAVTGALLIALPEDKFIVTFWTPVILTLPVLAVMVHQANRAARDADTKRGTANRPETTA</sequence>
<feature type="transmembrane region" description="Helical" evidence="1">
    <location>
        <begin position="6"/>
        <end position="24"/>
    </location>
</feature>
<evidence type="ECO:0000313" key="2">
    <source>
        <dbReference type="EMBL" id="TQL44818.1"/>
    </source>
</evidence>
<accession>A0A542Y9Q2</accession>
<feature type="transmembrane region" description="Helical" evidence="1">
    <location>
        <begin position="56"/>
        <end position="74"/>
    </location>
</feature>
<keyword evidence="1" id="KW-0812">Transmembrane</keyword>